<dbReference type="AlphaFoldDB" id="A0A914BWY8"/>
<keyword evidence="1" id="KW-1185">Reference proteome</keyword>
<proteinExistence type="predicted"/>
<reference evidence="2" key="1">
    <citation type="submission" date="2022-11" db="UniProtKB">
        <authorList>
            <consortium name="WormBaseParasite"/>
        </authorList>
    </citation>
    <scope>IDENTIFICATION</scope>
</reference>
<sequence length="96" mass="11071">MNRIIKSTKKRSSLRNEEPLHNLGYVHRFIKRKCFPSPKHLGTQRFMGSIRYASMHSQLPRTQPKGRSGVVALPQLGVIRSTTTCLVRRYHRSGRA</sequence>
<accession>A0A914BWY8</accession>
<organism evidence="1 2">
    <name type="scientific">Acrobeloides nanus</name>
    <dbReference type="NCBI Taxonomy" id="290746"/>
    <lineage>
        <taxon>Eukaryota</taxon>
        <taxon>Metazoa</taxon>
        <taxon>Ecdysozoa</taxon>
        <taxon>Nematoda</taxon>
        <taxon>Chromadorea</taxon>
        <taxon>Rhabditida</taxon>
        <taxon>Tylenchina</taxon>
        <taxon>Cephalobomorpha</taxon>
        <taxon>Cephaloboidea</taxon>
        <taxon>Cephalobidae</taxon>
        <taxon>Acrobeloides</taxon>
    </lineage>
</organism>
<name>A0A914BWY8_9BILA</name>
<evidence type="ECO:0000313" key="1">
    <source>
        <dbReference type="Proteomes" id="UP000887540"/>
    </source>
</evidence>
<evidence type="ECO:0000313" key="2">
    <source>
        <dbReference type="WBParaSite" id="ACRNAN_Path_1188.g4605.t1"/>
    </source>
</evidence>
<dbReference type="WBParaSite" id="ACRNAN_Path_1188.g4605.t1">
    <property type="protein sequence ID" value="ACRNAN_Path_1188.g4605.t1"/>
    <property type="gene ID" value="ACRNAN_Path_1188.g4605"/>
</dbReference>
<dbReference type="Proteomes" id="UP000887540">
    <property type="component" value="Unplaced"/>
</dbReference>
<protein>
    <submittedName>
        <fullName evidence="2">Uncharacterized protein</fullName>
    </submittedName>
</protein>